<organism evidence="16 17">
    <name type="scientific">Acetanaerobacterium elongatum</name>
    <dbReference type="NCBI Taxonomy" id="258515"/>
    <lineage>
        <taxon>Bacteria</taxon>
        <taxon>Bacillati</taxon>
        <taxon>Bacillota</taxon>
        <taxon>Clostridia</taxon>
        <taxon>Eubacteriales</taxon>
        <taxon>Oscillospiraceae</taxon>
        <taxon>Acetanaerobacterium</taxon>
    </lineage>
</organism>
<comment type="pathway">
    <text evidence="1 13">Amino-acid biosynthesis; L-threonine biosynthesis; L-threonine from L-aspartate: step 4/5.</text>
</comment>
<reference evidence="16 17" key="1">
    <citation type="submission" date="2016-10" db="EMBL/GenBank/DDBJ databases">
        <authorList>
            <person name="de Groot N.N."/>
        </authorList>
    </citation>
    <scope>NUCLEOTIDE SEQUENCE [LARGE SCALE GENOMIC DNA]</scope>
    <source>
        <strain evidence="16 17">CGMCC 1.5012</strain>
    </source>
</reference>
<keyword evidence="9 13" id="KW-0418">Kinase</keyword>
<evidence type="ECO:0000259" key="15">
    <source>
        <dbReference type="Pfam" id="PF08544"/>
    </source>
</evidence>
<protein>
    <recommendedName>
        <fullName evidence="4 13">Homoserine kinase</fullName>
        <shortName evidence="13">HK</shortName>
        <shortName evidence="13">HSK</shortName>
        <ecNumber evidence="3 13">2.7.1.39</ecNumber>
    </recommendedName>
</protein>
<evidence type="ECO:0000256" key="9">
    <source>
        <dbReference type="ARBA" id="ARBA00022777"/>
    </source>
</evidence>
<keyword evidence="5 13" id="KW-0028">Amino-acid biosynthesis</keyword>
<feature type="binding site" evidence="13">
    <location>
        <begin position="82"/>
        <end position="92"/>
    </location>
    <ligand>
        <name>ATP</name>
        <dbReference type="ChEBI" id="CHEBI:30616"/>
    </ligand>
</feature>
<dbReference type="InterPro" id="IPR006204">
    <property type="entry name" value="GHMP_kinase_N_dom"/>
</dbReference>
<proteinExistence type="inferred from homology"/>
<dbReference type="PRINTS" id="PR00958">
    <property type="entry name" value="HOMSERKINASE"/>
</dbReference>
<evidence type="ECO:0000256" key="10">
    <source>
        <dbReference type="ARBA" id="ARBA00022840"/>
    </source>
</evidence>
<dbReference type="SUPFAM" id="SSF55060">
    <property type="entry name" value="GHMP Kinase, C-terminal domain"/>
    <property type="match status" value="1"/>
</dbReference>
<evidence type="ECO:0000256" key="12">
    <source>
        <dbReference type="ARBA" id="ARBA00049954"/>
    </source>
</evidence>
<comment type="subcellular location">
    <subcellularLocation>
        <location evidence="13">Cytoplasm</location>
    </subcellularLocation>
</comment>
<dbReference type="PANTHER" id="PTHR20861:SF1">
    <property type="entry name" value="HOMOSERINE KINASE"/>
    <property type="match status" value="1"/>
</dbReference>
<evidence type="ECO:0000256" key="2">
    <source>
        <dbReference type="ARBA" id="ARBA00007370"/>
    </source>
</evidence>
<dbReference type="EMBL" id="FNID01000048">
    <property type="protein sequence ID" value="SDO02417.1"/>
    <property type="molecule type" value="Genomic_DNA"/>
</dbReference>
<keyword evidence="8 13" id="KW-0547">Nucleotide-binding</keyword>
<evidence type="ECO:0000256" key="13">
    <source>
        <dbReference type="HAMAP-Rule" id="MF_00384"/>
    </source>
</evidence>
<dbReference type="InterPro" id="IPR013750">
    <property type="entry name" value="GHMP_kinase_C_dom"/>
</dbReference>
<evidence type="ECO:0000256" key="7">
    <source>
        <dbReference type="ARBA" id="ARBA00022697"/>
    </source>
</evidence>
<dbReference type="STRING" id="258515.SAMN05192585_1483"/>
<dbReference type="SUPFAM" id="SSF54211">
    <property type="entry name" value="Ribosomal protein S5 domain 2-like"/>
    <property type="match status" value="1"/>
</dbReference>
<evidence type="ECO:0000256" key="3">
    <source>
        <dbReference type="ARBA" id="ARBA00012078"/>
    </source>
</evidence>
<feature type="domain" description="GHMP kinase C-terminal" evidence="15">
    <location>
        <begin position="199"/>
        <end position="260"/>
    </location>
</feature>
<dbReference type="PIRSF" id="PIRSF000676">
    <property type="entry name" value="Homoser_kin"/>
    <property type="match status" value="1"/>
</dbReference>
<dbReference type="GO" id="GO:0009088">
    <property type="term" value="P:threonine biosynthetic process"/>
    <property type="evidence" value="ECO:0007669"/>
    <property type="project" value="UniProtKB-UniRule"/>
</dbReference>
<keyword evidence="7 13" id="KW-0791">Threonine biosynthesis</keyword>
<feature type="domain" description="GHMP kinase N-terminal" evidence="14">
    <location>
        <begin position="53"/>
        <end position="135"/>
    </location>
</feature>
<dbReference type="Gene3D" id="3.30.230.10">
    <property type="match status" value="1"/>
</dbReference>
<evidence type="ECO:0000256" key="6">
    <source>
        <dbReference type="ARBA" id="ARBA00022679"/>
    </source>
</evidence>
<dbReference type="AlphaFoldDB" id="A0A1H0G691"/>
<keyword evidence="17" id="KW-1185">Reference proteome</keyword>
<dbReference type="InterPro" id="IPR006203">
    <property type="entry name" value="GHMP_knse_ATP-bd_CS"/>
</dbReference>
<sequence>MKIAVPATSANLGSGFDSLGLAVNLYNNIYIEESDTIDIASLDSTPVPTGGDNLIFTAAQSLFALCGSRLKGLKIRQENNIPMTRGLGSSSACIIAGLVGANELLGCPLNTDALVNLAAEIEGHPDNTTPALLGGLVTAVMEERRVYYIKQEITGHLKLFAFIPDFELSTEFARGVLPETVSRRDAVHNLSRAALMSASLLEGKYENLRVAVNDRLHQPYRLGYISGASEVFDMAYGFGAYAAFISGSGSALMAITNAEDITFEEKARKALDTMGKTSWRLLPLRIDNNGAQVIQGA</sequence>
<dbReference type="GO" id="GO:0005524">
    <property type="term" value="F:ATP binding"/>
    <property type="evidence" value="ECO:0007669"/>
    <property type="project" value="UniProtKB-UniRule"/>
</dbReference>
<dbReference type="Pfam" id="PF08544">
    <property type="entry name" value="GHMP_kinases_C"/>
    <property type="match status" value="1"/>
</dbReference>
<dbReference type="GO" id="GO:0004413">
    <property type="term" value="F:homoserine kinase activity"/>
    <property type="evidence" value="ECO:0007669"/>
    <property type="project" value="UniProtKB-UniRule"/>
</dbReference>
<dbReference type="OrthoDB" id="9769912at2"/>
<evidence type="ECO:0000313" key="16">
    <source>
        <dbReference type="EMBL" id="SDO02417.1"/>
    </source>
</evidence>
<dbReference type="EC" id="2.7.1.39" evidence="3 13"/>
<dbReference type="Gene3D" id="3.30.70.890">
    <property type="entry name" value="GHMP kinase, C-terminal domain"/>
    <property type="match status" value="1"/>
</dbReference>
<evidence type="ECO:0000256" key="11">
    <source>
        <dbReference type="ARBA" id="ARBA00049375"/>
    </source>
</evidence>
<dbReference type="InterPro" id="IPR000870">
    <property type="entry name" value="Homoserine_kinase"/>
</dbReference>
<dbReference type="Pfam" id="PF00288">
    <property type="entry name" value="GHMP_kinases_N"/>
    <property type="match status" value="1"/>
</dbReference>
<evidence type="ECO:0000256" key="5">
    <source>
        <dbReference type="ARBA" id="ARBA00022605"/>
    </source>
</evidence>
<evidence type="ECO:0000313" key="17">
    <source>
        <dbReference type="Proteomes" id="UP000199182"/>
    </source>
</evidence>
<gene>
    <name evidence="13" type="primary">thrB</name>
    <name evidence="16" type="ORF">SAMN05192585_1483</name>
</gene>
<dbReference type="PANTHER" id="PTHR20861">
    <property type="entry name" value="HOMOSERINE/4-DIPHOSPHOCYTIDYL-2-C-METHYL-D-ERYTHRITOL KINASE"/>
    <property type="match status" value="1"/>
</dbReference>
<dbReference type="PROSITE" id="PS00627">
    <property type="entry name" value="GHMP_KINASES_ATP"/>
    <property type="match status" value="1"/>
</dbReference>
<keyword evidence="10 13" id="KW-0067">ATP-binding</keyword>
<evidence type="ECO:0000256" key="8">
    <source>
        <dbReference type="ARBA" id="ARBA00022741"/>
    </source>
</evidence>
<dbReference type="InterPro" id="IPR036554">
    <property type="entry name" value="GHMP_kinase_C_sf"/>
</dbReference>
<keyword evidence="13" id="KW-0963">Cytoplasm</keyword>
<dbReference type="InterPro" id="IPR020568">
    <property type="entry name" value="Ribosomal_Su5_D2-typ_SF"/>
</dbReference>
<evidence type="ECO:0000256" key="1">
    <source>
        <dbReference type="ARBA" id="ARBA00005015"/>
    </source>
</evidence>
<dbReference type="UniPathway" id="UPA00050">
    <property type="reaction ID" value="UER00064"/>
</dbReference>
<evidence type="ECO:0000259" key="14">
    <source>
        <dbReference type="Pfam" id="PF00288"/>
    </source>
</evidence>
<dbReference type="NCBIfam" id="TIGR00191">
    <property type="entry name" value="thrB"/>
    <property type="match status" value="1"/>
</dbReference>
<dbReference type="InterPro" id="IPR014721">
    <property type="entry name" value="Ribsml_uS5_D2-typ_fold_subgr"/>
</dbReference>
<comment type="similarity">
    <text evidence="2 13">Belongs to the GHMP kinase family. Homoserine kinase subfamily.</text>
</comment>
<comment type="catalytic activity">
    <reaction evidence="11 13">
        <text>L-homoserine + ATP = O-phospho-L-homoserine + ADP + H(+)</text>
        <dbReference type="Rhea" id="RHEA:13985"/>
        <dbReference type="ChEBI" id="CHEBI:15378"/>
        <dbReference type="ChEBI" id="CHEBI:30616"/>
        <dbReference type="ChEBI" id="CHEBI:57476"/>
        <dbReference type="ChEBI" id="CHEBI:57590"/>
        <dbReference type="ChEBI" id="CHEBI:456216"/>
        <dbReference type="EC" id="2.7.1.39"/>
    </reaction>
</comment>
<accession>A0A1H0G691</accession>
<dbReference type="GO" id="GO:0005737">
    <property type="term" value="C:cytoplasm"/>
    <property type="evidence" value="ECO:0007669"/>
    <property type="project" value="UniProtKB-SubCell"/>
</dbReference>
<dbReference type="Proteomes" id="UP000199182">
    <property type="component" value="Unassembled WGS sequence"/>
</dbReference>
<keyword evidence="6 13" id="KW-0808">Transferase</keyword>
<name>A0A1H0G691_9FIRM</name>
<dbReference type="HAMAP" id="MF_00384">
    <property type="entry name" value="Homoser_kinase"/>
    <property type="match status" value="1"/>
</dbReference>
<comment type="function">
    <text evidence="12 13">Catalyzes the ATP-dependent phosphorylation of L-homoserine to L-homoserine phosphate.</text>
</comment>
<evidence type="ECO:0000256" key="4">
    <source>
        <dbReference type="ARBA" id="ARBA00017858"/>
    </source>
</evidence>